<evidence type="ECO:0000256" key="3">
    <source>
        <dbReference type="ARBA" id="ARBA00023015"/>
    </source>
</evidence>
<sequence>MPSSPSSHFNLNIHMESGTRSSRLKQRLARLFRSACKPSASAANLGLAASSRALLEDAALEPAFVPRRRRDHCSLDECFFSPIGDHRRLEVSRRLSVDCSSCRPSQAAPLAAKSKKWGRKERRVRETGAYYETGEWEGTTCPPASPSSPSKSSYYYHCFFNNGAAAAAAVIRAEKRKKKKKTKRLQSNGYGFSSSSSMESDEEEEDAFFSSEGREGKGEEETETFFSSRSFSSDSSEFYRRPASKKKNNNKKNKEAKKVACPQRRRARNKQESWGGGCKGLQPLLSVGGPAAKAKRGGFAVVKRSSNPYGDFRSSMVEMIMERQMFGKEELESLLQSYLSLNSSQLHPLILQAFSDIWVVLLGH</sequence>
<dbReference type="PANTHER" id="PTHR33057:SF17">
    <property type="entry name" value="TRANSCRIPTION REPRESSOR OFP8"/>
    <property type="match status" value="1"/>
</dbReference>
<dbReference type="InterPro" id="IPR038933">
    <property type="entry name" value="Ovate"/>
</dbReference>
<feature type="domain" description="OVATE" evidence="8">
    <location>
        <begin position="301"/>
        <end position="360"/>
    </location>
</feature>
<organism evidence="9 10">
    <name type="scientific">Canna indica</name>
    <name type="common">Indian-shot</name>
    <dbReference type="NCBI Taxonomy" id="4628"/>
    <lineage>
        <taxon>Eukaryota</taxon>
        <taxon>Viridiplantae</taxon>
        <taxon>Streptophyta</taxon>
        <taxon>Embryophyta</taxon>
        <taxon>Tracheophyta</taxon>
        <taxon>Spermatophyta</taxon>
        <taxon>Magnoliopsida</taxon>
        <taxon>Liliopsida</taxon>
        <taxon>Zingiberales</taxon>
        <taxon>Cannaceae</taxon>
        <taxon>Canna</taxon>
    </lineage>
</organism>
<dbReference type="Pfam" id="PF04844">
    <property type="entry name" value="Ovate"/>
    <property type="match status" value="1"/>
</dbReference>
<dbReference type="NCBIfam" id="TIGR01568">
    <property type="entry name" value="A_thal_3678"/>
    <property type="match status" value="1"/>
</dbReference>
<evidence type="ECO:0000313" key="9">
    <source>
        <dbReference type="EMBL" id="WOL00796.1"/>
    </source>
</evidence>
<name>A0AAQ3Q8Y7_9LILI</name>
<comment type="subcellular location">
    <subcellularLocation>
        <location evidence="1 6">Nucleus</location>
    </subcellularLocation>
</comment>
<feature type="compositionally biased region" description="Low complexity" evidence="7">
    <location>
        <begin position="224"/>
        <end position="236"/>
    </location>
</feature>
<proteinExistence type="predicted"/>
<gene>
    <name evidence="9" type="ORF">Cni_G09509</name>
</gene>
<dbReference type="EMBL" id="CP136892">
    <property type="protein sequence ID" value="WOL00796.1"/>
    <property type="molecule type" value="Genomic_DNA"/>
</dbReference>
<keyword evidence="2 6" id="KW-0678">Repressor</keyword>
<evidence type="ECO:0000256" key="2">
    <source>
        <dbReference type="ARBA" id="ARBA00022491"/>
    </source>
</evidence>
<dbReference type="InterPro" id="IPR006458">
    <property type="entry name" value="Ovate_C"/>
</dbReference>
<evidence type="ECO:0000256" key="6">
    <source>
        <dbReference type="RuleBase" id="RU367028"/>
    </source>
</evidence>
<keyword evidence="3 6" id="KW-0805">Transcription regulation</keyword>
<feature type="compositionally biased region" description="Basic residues" evidence="7">
    <location>
        <begin position="242"/>
        <end position="251"/>
    </location>
</feature>
<evidence type="ECO:0000256" key="4">
    <source>
        <dbReference type="ARBA" id="ARBA00023163"/>
    </source>
</evidence>
<keyword evidence="10" id="KW-1185">Reference proteome</keyword>
<keyword evidence="4 6" id="KW-0804">Transcription</keyword>
<dbReference type="Proteomes" id="UP001327560">
    <property type="component" value="Chromosome 3"/>
</dbReference>
<evidence type="ECO:0000259" key="8">
    <source>
        <dbReference type="PROSITE" id="PS51754"/>
    </source>
</evidence>
<dbReference type="GO" id="GO:0045892">
    <property type="term" value="P:negative regulation of DNA-templated transcription"/>
    <property type="evidence" value="ECO:0007669"/>
    <property type="project" value="UniProtKB-UniRule"/>
</dbReference>
<evidence type="ECO:0000256" key="7">
    <source>
        <dbReference type="SAM" id="MobiDB-lite"/>
    </source>
</evidence>
<comment type="function">
    <text evidence="6">Transcriptional repressor that regulates multiple aspects of plant growth and development.</text>
</comment>
<feature type="region of interest" description="Disordered" evidence="7">
    <location>
        <begin position="176"/>
        <end position="274"/>
    </location>
</feature>
<evidence type="ECO:0000256" key="1">
    <source>
        <dbReference type="ARBA" id="ARBA00004123"/>
    </source>
</evidence>
<accession>A0AAQ3Q8Y7</accession>
<dbReference type="GO" id="GO:0005634">
    <property type="term" value="C:nucleus"/>
    <property type="evidence" value="ECO:0007669"/>
    <property type="project" value="UniProtKB-SubCell"/>
</dbReference>
<protein>
    <recommendedName>
        <fullName evidence="6">Transcription repressor</fullName>
    </recommendedName>
    <alternativeName>
        <fullName evidence="6">Ovate family protein</fullName>
    </alternativeName>
</protein>
<dbReference type="AlphaFoldDB" id="A0AAQ3Q8Y7"/>
<evidence type="ECO:0000313" key="10">
    <source>
        <dbReference type="Proteomes" id="UP001327560"/>
    </source>
</evidence>
<evidence type="ECO:0000256" key="5">
    <source>
        <dbReference type="ARBA" id="ARBA00023242"/>
    </source>
</evidence>
<keyword evidence="5 6" id="KW-0539">Nucleus</keyword>
<dbReference type="PROSITE" id="PS51754">
    <property type="entry name" value="OVATE"/>
    <property type="match status" value="1"/>
</dbReference>
<dbReference type="PANTHER" id="PTHR33057">
    <property type="entry name" value="TRANSCRIPTION REPRESSOR OFP7-RELATED"/>
    <property type="match status" value="1"/>
</dbReference>
<reference evidence="9 10" key="1">
    <citation type="submission" date="2023-10" db="EMBL/GenBank/DDBJ databases">
        <title>Chromosome-scale genome assembly provides insights into flower coloration mechanisms of Canna indica.</title>
        <authorList>
            <person name="Li C."/>
        </authorList>
    </citation>
    <scope>NUCLEOTIDE SEQUENCE [LARGE SCALE GENOMIC DNA]</scope>
    <source>
        <tissue evidence="9">Flower</tissue>
    </source>
</reference>